<proteinExistence type="predicted"/>
<sequence>MLDGTEMLKLLVGLKQAGDIDLAWDEEVLATVCEPQDQPRVHAMAAIVHDLLGAFDYAASPEYLATREKLLTPENQREAAARCGRSLTELLTADEAYALIPAARHPLLDELKRLAASFG</sequence>
<name>A0A2S8GM59_9BACT</name>
<protein>
    <submittedName>
        <fullName evidence="1">Uncharacterized protein</fullName>
    </submittedName>
</protein>
<dbReference type="Proteomes" id="UP000237819">
    <property type="component" value="Unassembled WGS sequence"/>
</dbReference>
<organism evidence="1 2">
    <name type="scientific">Blastopirellula marina</name>
    <dbReference type="NCBI Taxonomy" id="124"/>
    <lineage>
        <taxon>Bacteria</taxon>
        <taxon>Pseudomonadati</taxon>
        <taxon>Planctomycetota</taxon>
        <taxon>Planctomycetia</taxon>
        <taxon>Pirellulales</taxon>
        <taxon>Pirellulaceae</taxon>
        <taxon>Blastopirellula</taxon>
    </lineage>
</organism>
<dbReference type="AlphaFoldDB" id="A0A2S8GM59"/>
<dbReference type="EMBL" id="PUHZ01000016">
    <property type="protein sequence ID" value="PQO45094.1"/>
    <property type="molecule type" value="Genomic_DNA"/>
</dbReference>
<reference evidence="1 2" key="1">
    <citation type="submission" date="2018-02" db="EMBL/GenBank/DDBJ databases">
        <title>Comparative genomes isolates from brazilian mangrove.</title>
        <authorList>
            <person name="Araujo J.E."/>
            <person name="Taketani R.G."/>
            <person name="Silva M.C.P."/>
            <person name="Loureco M.V."/>
            <person name="Andreote F.D."/>
        </authorList>
    </citation>
    <scope>NUCLEOTIDE SEQUENCE [LARGE SCALE GENOMIC DNA]</scope>
    <source>
        <strain evidence="1 2">Nap-Phe MGV</strain>
    </source>
</reference>
<gene>
    <name evidence="1" type="ORF">C5Y93_16305</name>
</gene>
<evidence type="ECO:0000313" key="1">
    <source>
        <dbReference type="EMBL" id="PQO45094.1"/>
    </source>
</evidence>
<dbReference type="OrthoDB" id="9867506at2"/>
<dbReference type="RefSeq" id="WP_105336494.1">
    <property type="nucleotide sequence ID" value="NZ_PUHZ01000016.1"/>
</dbReference>
<comment type="caution">
    <text evidence="1">The sequence shown here is derived from an EMBL/GenBank/DDBJ whole genome shotgun (WGS) entry which is preliminary data.</text>
</comment>
<evidence type="ECO:0000313" key="2">
    <source>
        <dbReference type="Proteomes" id="UP000237819"/>
    </source>
</evidence>
<accession>A0A2S8GM59</accession>